<feature type="chain" id="PRO_5046402407" description="Lipoprotein" evidence="1">
    <location>
        <begin position="20"/>
        <end position="186"/>
    </location>
</feature>
<sequence length="186" mass="20120">MRGALVNSLMLLTMAISGAGCTTYASRPIINDGVDAAKTESIPSFTYEVDAPWKDSRFGKRAYQATQEIIPAAQDISSAPLASSRPVLAIKISEFSSGGACPQEYLTGLSLGLIPSWCTRPTLFTFQFMLNGNHGVCRQKTYSISAQTFSHITAIPFAMLDTRDQPLTLYQAALKDFLQPAQCATP</sequence>
<organism evidence="2 3">
    <name type="scientific">Pseudomonas sivasensis</name>
    <dbReference type="NCBI Taxonomy" id="1880678"/>
    <lineage>
        <taxon>Bacteria</taxon>
        <taxon>Pseudomonadati</taxon>
        <taxon>Pseudomonadota</taxon>
        <taxon>Gammaproteobacteria</taxon>
        <taxon>Pseudomonadales</taxon>
        <taxon>Pseudomonadaceae</taxon>
        <taxon>Pseudomonas</taxon>
    </lineage>
</organism>
<protein>
    <recommendedName>
        <fullName evidence="4">Lipoprotein</fullName>
    </recommendedName>
</protein>
<reference evidence="2 3" key="1">
    <citation type="submission" date="2024-10" db="EMBL/GenBank/DDBJ databases">
        <title>The Natural Products Discovery Center: Release of the First 8490 Sequenced Strains for Exploring Actinobacteria Biosynthetic Diversity.</title>
        <authorList>
            <person name="Kalkreuter E."/>
            <person name="Kautsar S.A."/>
            <person name="Yang D."/>
            <person name="Bader C.D."/>
            <person name="Teijaro C.N."/>
            <person name="Fluegel L."/>
            <person name="Davis C.M."/>
            <person name="Simpson J.R."/>
            <person name="Lauterbach L."/>
            <person name="Steele A.D."/>
            <person name="Gui C."/>
            <person name="Meng S."/>
            <person name="Li G."/>
            <person name="Viehrig K."/>
            <person name="Ye F."/>
            <person name="Su P."/>
            <person name="Kiefer A.F."/>
            <person name="Nichols A."/>
            <person name="Cepeda A.J."/>
            <person name="Yan W."/>
            <person name="Fan B."/>
            <person name="Jiang Y."/>
            <person name="Adhikari A."/>
            <person name="Zheng C.-J."/>
            <person name="Schuster L."/>
            <person name="Cowan T.M."/>
            <person name="Smanski M.J."/>
            <person name="Chevrette M.G."/>
            <person name="De Carvalho L.P.S."/>
            <person name="Shen B."/>
        </authorList>
    </citation>
    <scope>NUCLEOTIDE SEQUENCE [LARGE SCALE GENOMIC DNA]</scope>
    <source>
        <strain evidence="2 3">NPDC087581</strain>
    </source>
</reference>
<dbReference type="Proteomes" id="UP001617213">
    <property type="component" value="Unassembled WGS sequence"/>
</dbReference>
<comment type="caution">
    <text evidence="2">The sequence shown here is derived from an EMBL/GenBank/DDBJ whole genome shotgun (WGS) entry which is preliminary data.</text>
</comment>
<keyword evidence="3" id="KW-1185">Reference proteome</keyword>
<dbReference type="RefSeq" id="WP_181644229.1">
    <property type="nucleotide sequence ID" value="NZ_JAAOWU010000019.1"/>
</dbReference>
<feature type="signal peptide" evidence="1">
    <location>
        <begin position="1"/>
        <end position="19"/>
    </location>
</feature>
<proteinExistence type="predicted"/>
<evidence type="ECO:0008006" key="4">
    <source>
        <dbReference type="Google" id="ProtNLM"/>
    </source>
</evidence>
<accession>A0ABW8DX60</accession>
<dbReference type="PROSITE" id="PS51257">
    <property type="entry name" value="PROKAR_LIPOPROTEIN"/>
    <property type="match status" value="1"/>
</dbReference>
<evidence type="ECO:0000256" key="1">
    <source>
        <dbReference type="SAM" id="SignalP"/>
    </source>
</evidence>
<keyword evidence="1" id="KW-0732">Signal</keyword>
<evidence type="ECO:0000313" key="2">
    <source>
        <dbReference type="EMBL" id="MFJ2677671.1"/>
    </source>
</evidence>
<name>A0ABW8DX60_9PSED</name>
<gene>
    <name evidence="2" type="ORF">ACIOWJ_06175</name>
</gene>
<evidence type="ECO:0000313" key="3">
    <source>
        <dbReference type="Proteomes" id="UP001617213"/>
    </source>
</evidence>
<dbReference type="EMBL" id="JBIUWZ010000006">
    <property type="protein sequence ID" value="MFJ2677671.1"/>
    <property type="molecule type" value="Genomic_DNA"/>
</dbReference>